<keyword evidence="1 2" id="KW-0597">Phosphoprotein</keyword>
<evidence type="ECO:0000313" key="5">
    <source>
        <dbReference type="EMBL" id="OUR75804.1"/>
    </source>
</evidence>
<feature type="modified residue" description="4-aspartylphosphate" evidence="2">
    <location>
        <position position="118"/>
    </location>
</feature>
<dbReference type="SMART" id="SM00448">
    <property type="entry name" value="REC"/>
    <property type="match status" value="1"/>
</dbReference>
<dbReference type="InterPro" id="IPR000551">
    <property type="entry name" value="MerR-type_HTH_dom"/>
</dbReference>
<name>A0A1Y5E3P7_COLPS</name>
<feature type="domain" description="HTH merR-type" evidence="4">
    <location>
        <begin position="8"/>
        <end position="51"/>
    </location>
</feature>
<accession>A0A1Y5E3P7</accession>
<dbReference type="NCBIfam" id="TIGR01764">
    <property type="entry name" value="excise"/>
    <property type="match status" value="1"/>
</dbReference>
<dbReference type="InterPro" id="IPR011006">
    <property type="entry name" value="CheY-like_superfamily"/>
</dbReference>
<sequence>MDISKKSLLTPAEAAKLLHVAPTTIRHWAQIGRLPFITTPGGHRRFDKNDILSLMSQPKTNVKNSFSILIIEDDKEFADMLIQFLDNLFPHAKMKIAYNPFDAGDLLHTFKPDVVMLDLMMVGMNGFSICHRIKSTPATADIIVIAMTGSLTGDNANKIVELGSENCFDHKIEKTYRLADIKNFIIEAVKMKSNQNIYKYC</sequence>
<dbReference type="InterPro" id="IPR041657">
    <property type="entry name" value="HTH_17"/>
</dbReference>
<evidence type="ECO:0000259" key="3">
    <source>
        <dbReference type="PROSITE" id="PS50110"/>
    </source>
</evidence>
<protein>
    <submittedName>
        <fullName evidence="5">Uncharacterized protein</fullName>
    </submittedName>
</protein>
<dbReference type="InterPro" id="IPR001789">
    <property type="entry name" value="Sig_transdc_resp-reg_receiver"/>
</dbReference>
<organism evidence="5 6">
    <name type="scientific">Colwellia psychrerythraea</name>
    <name type="common">Vibrio psychroerythus</name>
    <dbReference type="NCBI Taxonomy" id="28229"/>
    <lineage>
        <taxon>Bacteria</taxon>
        <taxon>Pseudomonadati</taxon>
        <taxon>Pseudomonadota</taxon>
        <taxon>Gammaproteobacteria</taxon>
        <taxon>Alteromonadales</taxon>
        <taxon>Colwelliaceae</taxon>
        <taxon>Colwellia</taxon>
    </lineage>
</organism>
<dbReference type="CDD" id="cd04762">
    <property type="entry name" value="HTH_MerR-trunc"/>
    <property type="match status" value="1"/>
</dbReference>
<dbReference type="Pfam" id="PF00072">
    <property type="entry name" value="Response_reg"/>
    <property type="match status" value="1"/>
</dbReference>
<dbReference type="InterPro" id="IPR009061">
    <property type="entry name" value="DNA-bd_dom_put_sf"/>
</dbReference>
<dbReference type="PANTHER" id="PTHR44591:SF3">
    <property type="entry name" value="RESPONSE REGULATORY DOMAIN-CONTAINING PROTEIN"/>
    <property type="match status" value="1"/>
</dbReference>
<dbReference type="PROSITE" id="PS50110">
    <property type="entry name" value="RESPONSE_REGULATORY"/>
    <property type="match status" value="1"/>
</dbReference>
<dbReference type="InterPro" id="IPR010093">
    <property type="entry name" value="SinI_DNA-bd"/>
</dbReference>
<dbReference type="CDD" id="cd00156">
    <property type="entry name" value="REC"/>
    <property type="match status" value="1"/>
</dbReference>
<evidence type="ECO:0000313" key="6">
    <source>
        <dbReference type="Proteomes" id="UP000243053"/>
    </source>
</evidence>
<dbReference type="GO" id="GO:0003677">
    <property type="term" value="F:DNA binding"/>
    <property type="evidence" value="ECO:0007669"/>
    <property type="project" value="InterPro"/>
</dbReference>
<dbReference type="InterPro" id="IPR050595">
    <property type="entry name" value="Bact_response_regulator"/>
</dbReference>
<dbReference type="EMBL" id="MAAF01000106">
    <property type="protein sequence ID" value="OUR75804.1"/>
    <property type="molecule type" value="Genomic_DNA"/>
</dbReference>
<dbReference type="PANTHER" id="PTHR44591">
    <property type="entry name" value="STRESS RESPONSE REGULATOR PROTEIN 1"/>
    <property type="match status" value="1"/>
</dbReference>
<dbReference type="Pfam" id="PF12728">
    <property type="entry name" value="HTH_17"/>
    <property type="match status" value="1"/>
</dbReference>
<dbReference type="PROSITE" id="PS50937">
    <property type="entry name" value="HTH_MERR_2"/>
    <property type="match status" value="1"/>
</dbReference>
<evidence type="ECO:0000256" key="1">
    <source>
        <dbReference type="ARBA" id="ARBA00022553"/>
    </source>
</evidence>
<feature type="domain" description="Response regulatory" evidence="3">
    <location>
        <begin position="67"/>
        <end position="189"/>
    </location>
</feature>
<proteinExistence type="predicted"/>
<dbReference type="Proteomes" id="UP000243053">
    <property type="component" value="Unassembled WGS sequence"/>
</dbReference>
<dbReference type="Gene3D" id="3.40.50.2300">
    <property type="match status" value="1"/>
</dbReference>
<evidence type="ECO:0000259" key="4">
    <source>
        <dbReference type="PROSITE" id="PS50937"/>
    </source>
</evidence>
<dbReference type="AlphaFoldDB" id="A0A1Y5E3P7"/>
<dbReference type="SUPFAM" id="SSF46955">
    <property type="entry name" value="Putative DNA-binding domain"/>
    <property type="match status" value="1"/>
</dbReference>
<gene>
    <name evidence="5" type="ORF">A9Q75_17035</name>
</gene>
<evidence type="ECO:0000256" key="2">
    <source>
        <dbReference type="PROSITE-ProRule" id="PRU00169"/>
    </source>
</evidence>
<dbReference type="GO" id="GO:0000160">
    <property type="term" value="P:phosphorelay signal transduction system"/>
    <property type="evidence" value="ECO:0007669"/>
    <property type="project" value="InterPro"/>
</dbReference>
<comment type="caution">
    <text evidence="5">The sequence shown here is derived from an EMBL/GenBank/DDBJ whole genome shotgun (WGS) entry which is preliminary data.</text>
</comment>
<dbReference type="Gene3D" id="1.10.1660.10">
    <property type="match status" value="1"/>
</dbReference>
<dbReference type="GO" id="GO:0006355">
    <property type="term" value="P:regulation of DNA-templated transcription"/>
    <property type="evidence" value="ECO:0007669"/>
    <property type="project" value="InterPro"/>
</dbReference>
<reference evidence="6" key="1">
    <citation type="journal article" date="2017" name="Proc. Natl. Acad. Sci. U.S.A.">
        <title>Simulation of Deepwater Horizon oil plume reveals substrate specialization within a complex community of hydrocarbon degraders.</title>
        <authorList>
            <person name="Hu P."/>
            <person name="Dubinsky E.A."/>
            <person name="Probst A.J."/>
            <person name="Wang J."/>
            <person name="Sieber C.M.K."/>
            <person name="Tom L.M."/>
            <person name="Gardinali P."/>
            <person name="Banfield J.F."/>
            <person name="Atlas R.M."/>
            <person name="Andersen G.L."/>
        </authorList>
    </citation>
    <scope>NUCLEOTIDE SEQUENCE [LARGE SCALE GENOMIC DNA]</scope>
</reference>
<dbReference type="SUPFAM" id="SSF52172">
    <property type="entry name" value="CheY-like"/>
    <property type="match status" value="1"/>
</dbReference>